<name>A0A9E2L592_9BACT</name>
<keyword evidence="3 7" id="KW-0540">Nuclease</keyword>
<dbReference type="InterPro" id="IPR020568">
    <property type="entry name" value="Ribosomal_Su5_D2-typ_SF"/>
</dbReference>
<dbReference type="EMBL" id="JAHLFU010000104">
    <property type="protein sequence ID" value="MBU3853241.1"/>
    <property type="molecule type" value="Genomic_DNA"/>
</dbReference>
<evidence type="ECO:0000256" key="1">
    <source>
        <dbReference type="ARBA" id="ARBA00002663"/>
    </source>
</evidence>
<comment type="caution">
    <text evidence="8">The sequence shown here is derived from an EMBL/GenBank/DDBJ whole genome shotgun (WGS) entry which is preliminary data.</text>
</comment>
<keyword evidence="2 7" id="KW-0819">tRNA processing</keyword>
<dbReference type="GO" id="GO:0000049">
    <property type="term" value="F:tRNA binding"/>
    <property type="evidence" value="ECO:0007669"/>
    <property type="project" value="UniProtKB-UniRule"/>
</dbReference>
<dbReference type="HAMAP" id="MF_00227">
    <property type="entry name" value="RNase_P"/>
    <property type="match status" value="1"/>
</dbReference>
<dbReference type="EC" id="3.1.26.5" evidence="7"/>
<keyword evidence="4 7" id="KW-0255">Endonuclease</keyword>
<comment type="similarity">
    <text evidence="7">Belongs to the RnpA family.</text>
</comment>
<evidence type="ECO:0000256" key="6">
    <source>
        <dbReference type="ARBA" id="ARBA00022884"/>
    </source>
</evidence>
<dbReference type="Proteomes" id="UP000823865">
    <property type="component" value="Unassembled WGS sequence"/>
</dbReference>
<dbReference type="Pfam" id="PF00825">
    <property type="entry name" value="Ribonuclease_P"/>
    <property type="match status" value="1"/>
</dbReference>
<dbReference type="PROSITE" id="PS00648">
    <property type="entry name" value="RIBONUCLEASE_P"/>
    <property type="match status" value="1"/>
</dbReference>
<gene>
    <name evidence="7" type="primary">rnpA</name>
    <name evidence="8" type="ORF">H9789_05390</name>
</gene>
<dbReference type="InterPro" id="IPR020539">
    <property type="entry name" value="RNase_P_CS"/>
</dbReference>
<protein>
    <recommendedName>
        <fullName evidence="7">Ribonuclease P protein component</fullName>
        <shortName evidence="7">RNase P protein</shortName>
        <shortName evidence="7">RNaseP protein</shortName>
        <ecNumber evidence="7">3.1.26.5</ecNumber>
    </recommendedName>
    <alternativeName>
        <fullName evidence="7">Protein C5</fullName>
    </alternativeName>
</protein>
<comment type="catalytic activity">
    <reaction evidence="7">
        <text>Endonucleolytic cleavage of RNA, removing 5'-extranucleotides from tRNA precursor.</text>
        <dbReference type="EC" id="3.1.26.5"/>
    </reaction>
</comment>
<evidence type="ECO:0000256" key="3">
    <source>
        <dbReference type="ARBA" id="ARBA00022722"/>
    </source>
</evidence>
<dbReference type="InterPro" id="IPR014721">
    <property type="entry name" value="Ribsml_uS5_D2-typ_fold_subgr"/>
</dbReference>
<reference evidence="8" key="1">
    <citation type="journal article" date="2021" name="PeerJ">
        <title>Extensive microbial diversity within the chicken gut microbiome revealed by metagenomics and culture.</title>
        <authorList>
            <person name="Gilroy R."/>
            <person name="Ravi A."/>
            <person name="Getino M."/>
            <person name="Pursley I."/>
            <person name="Horton D.L."/>
            <person name="Alikhan N.F."/>
            <person name="Baker D."/>
            <person name="Gharbi K."/>
            <person name="Hall N."/>
            <person name="Watson M."/>
            <person name="Adriaenssens E.M."/>
            <person name="Foster-Nyarko E."/>
            <person name="Jarju S."/>
            <person name="Secka A."/>
            <person name="Antonio M."/>
            <person name="Oren A."/>
            <person name="Chaudhuri R.R."/>
            <person name="La Ragione R."/>
            <person name="Hildebrand F."/>
            <person name="Pallen M.J."/>
        </authorList>
    </citation>
    <scope>NUCLEOTIDE SEQUENCE</scope>
    <source>
        <strain evidence="8">G3-2149</strain>
    </source>
</reference>
<dbReference type="GO" id="GO:0001682">
    <property type="term" value="P:tRNA 5'-leader removal"/>
    <property type="evidence" value="ECO:0007669"/>
    <property type="project" value="UniProtKB-UniRule"/>
</dbReference>
<evidence type="ECO:0000313" key="9">
    <source>
        <dbReference type="Proteomes" id="UP000823865"/>
    </source>
</evidence>
<proteinExistence type="inferred from homology"/>
<evidence type="ECO:0000256" key="5">
    <source>
        <dbReference type="ARBA" id="ARBA00022801"/>
    </source>
</evidence>
<dbReference type="InterPro" id="IPR000100">
    <property type="entry name" value="RNase_P"/>
</dbReference>
<keyword evidence="5 7" id="KW-0378">Hydrolase</keyword>
<dbReference type="GO" id="GO:0004526">
    <property type="term" value="F:ribonuclease P activity"/>
    <property type="evidence" value="ECO:0007669"/>
    <property type="project" value="UniProtKB-UniRule"/>
</dbReference>
<organism evidence="8 9">
    <name type="scientific">Candidatus Paraprevotella stercoravium</name>
    <dbReference type="NCBI Taxonomy" id="2838725"/>
    <lineage>
        <taxon>Bacteria</taxon>
        <taxon>Pseudomonadati</taxon>
        <taxon>Bacteroidota</taxon>
        <taxon>Bacteroidia</taxon>
        <taxon>Bacteroidales</taxon>
        <taxon>Prevotellaceae</taxon>
        <taxon>Paraprevotella</taxon>
    </lineage>
</organism>
<evidence type="ECO:0000256" key="7">
    <source>
        <dbReference type="HAMAP-Rule" id="MF_00227"/>
    </source>
</evidence>
<keyword evidence="6 7" id="KW-0694">RNA-binding</keyword>
<evidence type="ECO:0000256" key="4">
    <source>
        <dbReference type="ARBA" id="ARBA00022759"/>
    </source>
</evidence>
<evidence type="ECO:0000313" key="8">
    <source>
        <dbReference type="EMBL" id="MBU3853241.1"/>
    </source>
</evidence>
<dbReference type="SUPFAM" id="SSF54211">
    <property type="entry name" value="Ribosomal protein S5 domain 2-like"/>
    <property type="match status" value="1"/>
</dbReference>
<comment type="subunit">
    <text evidence="7">Consists of a catalytic RNA component (M1 or rnpB) and a protein subunit.</text>
</comment>
<sequence length="151" mass="17584">MTNTQQHPYSFQKKERLCSKRIIDTLFDGGSKSFSAYPLRAVFRPIETDTDQELVSVLVSVPKKHFKRAVKRNRAKRQIREAYRKNKDLIYQVLETHTEAPQHIAIAFLWQADELMLTSVVESKMRSLLHRIAEYIQKEYGNAETAVESAE</sequence>
<accession>A0A9E2L592</accession>
<evidence type="ECO:0000256" key="2">
    <source>
        <dbReference type="ARBA" id="ARBA00022694"/>
    </source>
</evidence>
<comment type="function">
    <text evidence="1 7">RNaseP catalyzes the removal of the 5'-leader sequence from pre-tRNA to produce the mature 5'-terminus. It can also cleave other RNA substrates such as 4.5S RNA. The protein component plays an auxiliary but essential role in vivo by binding to the 5'-leader sequence and broadening the substrate specificity of the ribozyme.</text>
</comment>
<reference evidence="8" key="2">
    <citation type="submission" date="2021-04" db="EMBL/GenBank/DDBJ databases">
        <authorList>
            <person name="Gilroy R."/>
        </authorList>
    </citation>
    <scope>NUCLEOTIDE SEQUENCE</scope>
    <source>
        <strain evidence="8">G3-2149</strain>
    </source>
</reference>
<dbReference type="AlphaFoldDB" id="A0A9E2L592"/>
<dbReference type="Gene3D" id="3.30.230.10">
    <property type="match status" value="1"/>
</dbReference>